<dbReference type="OrthoDB" id="2423195at2759"/>
<reference evidence="3 4" key="1">
    <citation type="submission" date="2014-06" db="EMBL/GenBank/DDBJ databases">
        <authorList>
            <consortium name="DOE Joint Genome Institute"/>
            <person name="Kuo A."/>
            <person name="Kohler A."/>
            <person name="Nagy L.G."/>
            <person name="Floudas D."/>
            <person name="Copeland A."/>
            <person name="Barry K.W."/>
            <person name="Cichocki N."/>
            <person name="Veneault-Fourrey C."/>
            <person name="LaButti K."/>
            <person name="Lindquist E.A."/>
            <person name="Lipzen A."/>
            <person name="Lundell T."/>
            <person name="Morin E."/>
            <person name="Murat C."/>
            <person name="Sun H."/>
            <person name="Tunlid A."/>
            <person name="Henrissat B."/>
            <person name="Grigoriev I.V."/>
            <person name="Hibbett D.S."/>
            <person name="Martin F."/>
            <person name="Nordberg H.P."/>
            <person name="Cantor M.N."/>
            <person name="Hua S.X."/>
        </authorList>
    </citation>
    <scope>NUCLEOTIDE SEQUENCE [LARGE SCALE GENOMIC DNA]</scope>
    <source>
        <strain evidence="3 4">ATCC 200175</strain>
    </source>
</reference>
<feature type="region of interest" description="Disordered" evidence="1">
    <location>
        <begin position="678"/>
        <end position="701"/>
    </location>
</feature>
<sequence>MSREQIRVNQLNKRFHDVLHGRVILQPSNARLFLESICVQADPAKCVGDLVAGLQGTSSVQNAMRFDLSLPFLNGLATDVLEYLLRAADLGGGVLDHILIAIVDPSFFWLALAREFEKGALTEKAQLVFARLLDRLLSLPGRDTSGYRELASKPSVINSLVASSVQEIREIAHHIKHILAAFASGATPSGPGGPGGRHDNDFTNFREIAILPTADEILSNQPPFIRPAAVLEDPKAVDSRVADYLDNTFRMLREDMIYEMREELQIALGKKPGKHRGLHINGLSMIDVHTGTQDRGTRWGLMLTLSTQHRMRPEISAFIRALTYPELVDHPNTLNRPDIRGVQSNVVFVDHSRPEDVETRITDRGDAEATSSKQNTYEVEMVVKIVRYLKQQGYKSENIVVLTPYLGQLCKLRDTLKNDAVLNDLDANDLQKAGLLAPVATQASQQGIRLATIDNYQGEESDIVIASLTRSNPNNAIGFMSSPERLNVLLSRARDGLFLIGNSHTFLNSKKGGNLWEDFFSLLRKGRHVFEGFPIKCERHPTRTVTIKEVAEFDDQSPDGGCTQPCGMLLQCQIHQCPKKCHPLRTAPNKPDIHLSTLCKHPFQERCPIGVHTMSWKCHQGRPATCSLCDRQASRLEKQALLDIKAQEKRDAAQHEYDIKMMELQAKLQYQQEAMNDVQVEKDRENEIKQKEKEVEDAKQKIRDLETAKKAAAKKLVAQSTSEASASQGRSQAGGAPQAAATPRPTFPSPARDKWENQKRVDGVQNDAIDKIMDMTGLEKVKDQILRIKGNIDTMNRQGIPINKERLNLVLLGNPGTGKSHP</sequence>
<dbReference type="CDD" id="cd06008">
    <property type="entry name" value="NF-X1-zinc-finger"/>
    <property type="match status" value="1"/>
</dbReference>
<keyword evidence="4" id="KW-1185">Reference proteome</keyword>
<reference evidence="4" key="2">
    <citation type="submission" date="2015-01" db="EMBL/GenBank/DDBJ databases">
        <title>Evolutionary Origins and Diversification of the Mycorrhizal Mutualists.</title>
        <authorList>
            <consortium name="DOE Joint Genome Institute"/>
            <consortium name="Mycorrhizal Genomics Consortium"/>
            <person name="Kohler A."/>
            <person name="Kuo A."/>
            <person name="Nagy L.G."/>
            <person name="Floudas D."/>
            <person name="Copeland A."/>
            <person name="Barry K.W."/>
            <person name="Cichocki N."/>
            <person name="Veneault-Fourrey C."/>
            <person name="LaButti K."/>
            <person name="Lindquist E.A."/>
            <person name="Lipzen A."/>
            <person name="Lundell T."/>
            <person name="Morin E."/>
            <person name="Murat C."/>
            <person name="Riley R."/>
            <person name="Ohm R."/>
            <person name="Sun H."/>
            <person name="Tunlid A."/>
            <person name="Henrissat B."/>
            <person name="Grigoriev I.V."/>
            <person name="Hibbett D.S."/>
            <person name="Martin F."/>
        </authorList>
    </citation>
    <scope>NUCLEOTIDE SEQUENCE [LARGE SCALE GENOMIC DNA]</scope>
    <source>
        <strain evidence="4">ATCC 200175</strain>
    </source>
</reference>
<dbReference type="InterPro" id="IPR027417">
    <property type="entry name" value="P-loop_NTPase"/>
</dbReference>
<dbReference type="InterPro" id="IPR041679">
    <property type="entry name" value="DNA2/NAM7-like_C"/>
</dbReference>
<organism evidence="3 4">
    <name type="scientific">Paxillus involutus ATCC 200175</name>
    <dbReference type="NCBI Taxonomy" id="664439"/>
    <lineage>
        <taxon>Eukaryota</taxon>
        <taxon>Fungi</taxon>
        <taxon>Dikarya</taxon>
        <taxon>Basidiomycota</taxon>
        <taxon>Agaricomycotina</taxon>
        <taxon>Agaricomycetes</taxon>
        <taxon>Agaricomycetidae</taxon>
        <taxon>Boletales</taxon>
        <taxon>Paxilineae</taxon>
        <taxon>Paxillaceae</taxon>
        <taxon>Paxillus</taxon>
    </lineage>
</organism>
<dbReference type="GO" id="GO:0031048">
    <property type="term" value="P:regulatory ncRNA-mediated heterochromatin formation"/>
    <property type="evidence" value="ECO:0007669"/>
    <property type="project" value="TreeGrafter"/>
</dbReference>
<dbReference type="Gene3D" id="3.40.50.300">
    <property type="entry name" value="P-loop containing nucleotide triphosphate hydrolases"/>
    <property type="match status" value="2"/>
</dbReference>
<dbReference type="AlphaFoldDB" id="A0A0C9TB27"/>
<dbReference type="SUPFAM" id="SSF52540">
    <property type="entry name" value="P-loop containing nucleoside triphosphate hydrolases"/>
    <property type="match status" value="1"/>
</dbReference>
<name>A0A0C9TB27_PAXIN</name>
<dbReference type="PANTHER" id="PTHR10887">
    <property type="entry name" value="DNA2/NAM7 HELICASE FAMILY"/>
    <property type="match status" value="1"/>
</dbReference>
<feature type="compositionally biased region" description="Basic and acidic residues" evidence="1">
    <location>
        <begin position="751"/>
        <end position="762"/>
    </location>
</feature>
<dbReference type="InterPro" id="IPR045055">
    <property type="entry name" value="DNA2/NAM7-like"/>
</dbReference>
<evidence type="ECO:0000256" key="1">
    <source>
        <dbReference type="SAM" id="MobiDB-lite"/>
    </source>
</evidence>
<evidence type="ECO:0000313" key="3">
    <source>
        <dbReference type="EMBL" id="KIJ08243.1"/>
    </source>
</evidence>
<feature type="compositionally biased region" description="Basic and acidic residues" evidence="1">
    <location>
        <begin position="679"/>
        <end position="701"/>
    </location>
</feature>
<dbReference type="Proteomes" id="UP000053647">
    <property type="component" value="Unassembled WGS sequence"/>
</dbReference>
<feature type="region of interest" description="Disordered" evidence="1">
    <location>
        <begin position="719"/>
        <end position="762"/>
    </location>
</feature>
<dbReference type="CDD" id="cd18808">
    <property type="entry name" value="SF1_C_Upf1"/>
    <property type="match status" value="1"/>
</dbReference>
<feature type="compositionally biased region" description="Low complexity" evidence="1">
    <location>
        <begin position="724"/>
        <end position="744"/>
    </location>
</feature>
<dbReference type="InterPro" id="IPR047187">
    <property type="entry name" value="SF1_C_Upf1"/>
</dbReference>
<dbReference type="Pfam" id="PF13087">
    <property type="entry name" value="AAA_12"/>
    <property type="match status" value="1"/>
</dbReference>
<dbReference type="FunFam" id="3.40.50.300:FF:001660">
    <property type="entry name" value="NF-X1 finger and helicase protein, putative"/>
    <property type="match status" value="1"/>
</dbReference>
<dbReference type="EMBL" id="KN819667">
    <property type="protein sequence ID" value="KIJ08243.1"/>
    <property type="molecule type" value="Genomic_DNA"/>
</dbReference>
<proteinExistence type="predicted"/>
<dbReference type="HOGENOM" id="CLU_007932_0_0_1"/>
<accession>A0A0C9TB27</accession>
<evidence type="ECO:0000313" key="4">
    <source>
        <dbReference type="Proteomes" id="UP000053647"/>
    </source>
</evidence>
<protein>
    <submittedName>
        <fullName evidence="3">Unplaced genomic scaffold PAXINscaffold_345, whole genome shotgun sequence</fullName>
    </submittedName>
</protein>
<dbReference type="PANTHER" id="PTHR10887:SF341">
    <property type="entry name" value="NFX1-TYPE ZINC FINGER-CONTAINING PROTEIN 1"/>
    <property type="match status" value="1"/>
</dbReference>
<dbReference type="GO" id="GO:0031380">
    <property type="term" value="C:nuclear RNA-directed RNA polymerase complex"/>
    <property type="evidence" value="ECO:0007669"/>
    <property type="project" value="TreeGrafter"/>
</dbReference>
<gene>
    <name evidence="3" type="ORF">PAXINDRAFT_89146</name>
</gene>
<feature type="domain" description="DNA2/NAM7 helicase-like C-terminal" evidence="2">
    <location>
        <begin position="303"/>
        <end position="503"/>
    </location>
</feature>
<evidence type="ECO:0000259" key="2">
    <source>
        <dbReference type="Pfam" id="PF13087"/>
    </source>
</evidence>